<dbReference type="RefSeq" id="WP_021193728.1">
    <property type="nucleotide sequence ID" value="NZ_JABBZM010000019.1"/>
</dbReference>
<feature type="compositionally biased region" description="Basic and acidic residues" evidence="1">
    <location>
        <begin position="61"/>
        <end position="82"/>
    </location>
</feature>
<name>A0A848P3D3_9RALS</name>
<dbReference type="NCBIfam" id="TIGR02953">
    <property type="entry name" value="penta_MxKDx"/>
    <property type="match status" value="1"/>
</dbReference>
<gene>
    <name evidence="3" type="ORF">HGR00_19800</name>
</gene>
<evidence type="ECO:0000256" key="2">
    <source>
        <dbReference type="SAM" id="SignalP"/>
    </source>
</evidence>
<evidence type="ECO:0000313" key="4">
    <source>
        <dbReference type="Proteomes" id="UP000575469"/>
    </source>
</evidence>
<dbReference type="AlphaFoldDB" id="A0A848P3D3"/>
<dbReference type="Proteomes" id="UP000575469">
    <property type="component" value="Unassembled WGS sequence"/>
</dbReference>
<dbReference type="EMBL" id="JABBZM010000019">
    <property type="protein sequence ID" value="NMV40160.1"/>
    <property type="molecule type" value="Genomic_DNA"/>
</dbReference>
<reference evidence="3 4" key="1">
    <citation type="submission" date="2020-04" db="EMBL/GenBank/DDBJ databases">
        <title>Ralstonia insidiosa genome sequencing and assembly.</title>
        <authorList>
            <person name="Martins R.C.R."/>
            <person name="Perdigao-Neto L.V."/>
            <person name="Levin A.S.S."/>
            <person name="Costa S.F."/>
        </authorList>
    </citation>
    <scope>NUCLEOTIDE SEQUENCE [LARGE SCALE GENOMIC DNA]</scope>
    <source>
        <strain evidence="3 4">5047</strain>
    </source>
</reference>
<sequence length="82" mass="9109">MKKALITACVAGFAFVSTGAVFAQTDTMPKKEEAPMAKDAMGHDKMAKEGMKKDKMKKGGMKKDEMKKDEMKGDMKKDEMKQ</sequence>
<dbReference type="InterPro" id="IPR014299">
    <property type="entry name" value="Penta_MxKDx"/>
</dbReference>
<feature type="compositionally biased region" description="Basic and acidic residues" evidence="1">
    <location>
        <begin position="29"/>
        <end position="53"/>
    </location>
</feature>
<evidence type="ECO:0000313" key="3">
    <source>
        <dbReference type="EMBL" id="NMV40160.1"/>
    </source>
</evidence>
<feature type="signal peptide" evidence="2">
    <location>
        <begin position="1"/>
        <end position="23"/>
    </location>
</feature>
<feature type="chain" id="PRO_5032916926" evidence="2">
    <location>
        <begin position="24"/>
        <end position="82"/>
    </location>
</feature>
<comment type="caution">
    <text evidence="3">The sequence shown here is derived from an EMBL/GenBank/DDBJ whole genome shotgun (WGS) entry which is preliminary data.</text>
</comment>
<keyword evidence="2" id="KW-0732">Signal</keyword>
<protein>
    <submittedName>
        <fullName evidence="3">Pentapeptide MXKDX repeat protein</fullName>
    </submittedName>
</protein>
<accession>A0A848P3D3</accession>
<evidence type="ECO:0000256" key="1">
    <source>
        <dbReference type="SAM" id="MobiDB-lite"/>
    </source>
</evidence>
<proteinExistence type="predicted"/>
<feature type="region of interest" description="Disordered" evidence="1">
    <location>
        <begin position="29"/>
        <end position="82"/>
    </location>
</feature>
<organism evidence="3 4">
    <name type="scientific">Ralstonia insidiosa</name>
    <dbReference type="NCBI Taxonomy" id="190721"/>
    <lineage>
        <taxon>Bacteria</taxon>
        <taxon>Pseudomonadati</taxon>
        <taxon>Pseudomonadota</taxon>
        <taxon>Betaproteobacteria</taxon>
        <taxon>Burkholderiales</taxon>
        <taxon>Burkholderiaceae</taxon>
        <taxon>Ralstonia</taxon>
    </lineage>
</organism>